<dbReference type="Pfam" id="PF15430">
    <property type="entry name" value="SVWC"/>
    <property type="match status" value="1"/>
</dbReference>
<name>A0A224YBI6_9ACAR</name>
<evidence type="ECO:0000256" key="2">
    <source>
        <dbReference type="ARBA" id="ARBA00022525"/>
    </source>
</evidence>
<reference evidence="5" key="1">
    <citation type="journal article" date="2017" name="Parasit. Vectors">
        <title>Sialotranscriptomics of Rhipicephalus zambeziensis reveals intricate expression profiles of secretory proteins and suggests tight temporal transcriptional regulation during blood-feeding.</title>
        <authorList>
            <person name="de Castro M.H."/>
            <person name="de Klerk D."/>
            <person name="Pienaar R."/>
            <person name="Rees D.J.G."/>
            <person name="Mans B.J."/>
        </authorList>
    </citation>
    <scope>NUCLEOTIDE SEQUENCE</scope>
    <source>
        <tissue evidence="5">Salivary glands</tissue>
    </source>
</reference>
<evidence type="ECO:0000256" key="3">
    <source>
        <dbReference type="SAM" id="Phobius"/>
    </source>
</evidence>
<keyword evidence="2" id="KW-0964">Secreted</keyword>
<keyword evidence="3" id="KW-0472">Membrane</keyword>
<keyword evidence="3" id="KW-0812">Transmembrane</keyword>
<dbReference type="EMBL" id="GFPF01000218">
    <property type="protein sequence ID" value="MAA11364.1"/>
    <property type="molecule type" value="Transcribed_RNA"/>
</dbReference>
<feature type="transmembrane region" description="Helical" evidence="3">
    <location>
        <begin position="7"/>
        <end position="26"/>
    </location>
</feature>
<evidence type="ECO:0000259" key="4">
    <source>
        <dbReference type="SMART" id="SM01318"/>
    </source>
</evidence>
<organism evidence="5">
    <name type="scientific">Rhipicephalus zambeziensis</name>
    <dbReference type="NCBI Taxonomy" id="60191"/>
    <lineage>
        <taxon>Eukaryota</taxon>
        <taxon>Metazoa</taxon>
        <taxon>Ecdysozoa</taxon>
        <taxon>Arthropoda</taxon>
        <taxon>Chelicerata</taxon>
        <taxon>Arachnida</taxon>
        <taxon>Acari</taxon>
        <taxon>Parasitiformes</taxon>
        <taxon>Ixodida</taxon>
        <taxon>Ixodoidea</taxon>
        <taxon>Ixodidae</taxon>
        <taxon>Rhipicephalinae</taxon>
        <taxon>Rhipicephalus</taxon>
        <taxon>Rhipicephalus</taxon>
    </lineage>
</organism>
<dbReference type="GO" id="GO:0005576">
    <property type="term" value="C:extracellular region"/>
    <property type="evidence" value="ECO:0007669"/>
    <property type="project" value="UniProtKB-SubCell"/>
</dbReference>
<evidence type="ECO:0000256" key="1">
    <source>
        <dbReference type="ARBA" id="ARBA00004613"/>
    </source>
</evidence>
<evidence type="ECO:0000313" key="5">
    <source>
        <dbReference type="EMBL" id="MAA11364.1"/>
    </source>
</evidence>
<dbReference type="SMART" id="SM01318">
    <property type="entry name" value="SVWC"/>
    <property type="match status" value="1"/>
</dbReference>
<dbReference type="AlphaFoldDB" id="A0A224YBI6"/>
<sequence>MLTKRALIIYLMCLPLTGAVIVYLNIKIVPIDGVPAYLGNCWMLGKSFNGTIQIPGKCQTWSCYDDTHNVVVSKCGDVPSYCRPIGLPEDSFPWCCRVLCLPANFMCQTPNNTMLKSGEVLHLTRPCVKYTCKRGVLVTQTCQAQLSHKCYATNVDKHAPYPKCCGFGRMCEI</sequence>
<dbReference type="InterPro" id="IPR029277">
    <property type="entry name" value="SVWC_dom"/>
</dbReference>
<proteinExistence type="predicted"/>
<protein>
    <submittedName>
        <fullName evidence="5">8.9 kDa family member</fullName>
    </submittedName>
</protein>
<accession>A0A224YBI6</accession>
<comment type="subcellular location">
    <subcellularLocation>
        <location evidence="1">Secreted</location>
    </subcellularLocation>
</comment>
<keyword evidence="3" id="KW-1133">Transmembrane helix</keyword>
<feature type="domain" description="Single" evidence="4">
    <location>
        <begin position="107"/>
        <end position="171"/>
    </location>
</feature>